<dbReference type="PANTHER" id="PTHR34182">
    <property type="entry name" value="PROTEIN-EXPORT MEMBRANE PROTEIN SECG"/>
    <property type="match status" value="1"/>
</dbReference>
<gene>
    <name evidence="14" type="ORF">SAMN04515666_101204</name>
</gene>
<dbReference type="AlphaFoldDB" id="A0A1H7FZ64"/>
<evidence type="ECO:0000256" key="10">
    <source>
        <dbReference type="ARBA" id="ARBA00023136"/>
    </source>
</evidence>
<keyword evidence="15" id="KW-1185">Reference proteome</keyword>
<dbReference type="GO" id="GO:0005886">
    <property type="term" value="C:plasma membrane"/>
    <property type="evidence" value="ECO:0007669"/>
    <property type="project" value="UniProtKB-SubCell"/>
</dbReference>
<dbReference type="InterPro" id="IPR004692">
    <property type="entry name" value="SecG"/>
</dbReference>
<comment type="function">
    <text evidence="11 12">Involved in protein export. Participates in an early event of protein translocation.</text>
</comment>
<keyword evidence="6 12" id="KW-0812">Transmembrane</keyword>
<dbReference type="PRINTS" id="PR01651">
    <property type="entry name" value="SECGEXPORT"/>
</dbReference>
<dbReference type="GO" id="GO:0009306">
    <property type="term" value="P:protein secretion"/>
    <property type="evidence" value="ECO:0007669"/>
    <property type="project" value="UniProtKB-UniRule"/>
</dbReference>
<evidence type="ECO:0000256" key="9">
    <source>
        <dbReference type="ARBA" id="ARBA00023010"/>
    </source>
</evidence>
<keyword evidence="7 12" id="KW-0653">Protein transport</keyword>
<keyword evidence="4 12" id="KW-0813">Transport</keyword>
<feature type="region of interest" description="Disordered" evidence="13">
    <location>
        <begin position="84"/>
        <end position="134"/>
    </location>
</feature>
<feature type="compositionally biased region" description="Low complexity" evidence="13">
    <location>
        <begin position="87"/>
        <end position="110"/>
    </location>
</feature>
<evidence type="ECO:0000256" key="8">
    <source>
        <dbReference type="ARBA" id="ARBA00022989"/>
    </source>
</evidence>
<evidence type="ECO:0000256" key="12">
    <source>
        <dbReference type="RuleBase" id="RU365087"/>
    </source>
</evidence>
<name>A0A1H7FZ64_9HYPH</name>
<evidence type="ECO:0000256" key="11">
    <source>
        <dbReference type="ARBA" id="ARBA00025182"/>
    </source>
</evidence>
<keyword evidence="8 12" id="KW-1133">Transmembrane helix</keyword>
<evidence type="ECO:0000256" key="2">
    <source>
        <dbReference type="ARBA" id="ARBA00008445"/>
    </source>
</evidence>
<keyword evidence="10 12" id="KW-0472">Membrane</keyword>
<evidence type="ECO:0000256" key="13">
    <source>
        <dbReference type="SAM" id="MobiDB-lite"/>
    </source>
</evidence>
<evidence type="ECO:0000256" key="7">
    <source>
        <dbReference type="ARBA" id="ARBA00022927"/>
    </source>
</evidence>
<dbReference type="STRING" id="1036779.SAMN04515666_101204"/>
<keyword evidence="9 12" id="KW-0811">Translocation</keyword>
<reference evidence="15" key="1">
    <citation type="submission" date="2016-10" db="EMBL/GenBank/DDBJ databases">
        <authorList>
            <person name="Varghese N."/>
            <person name="Submissions S."/>
        </authorList>
    </citation>
    <scope>NUCLEOTIDE SEQUENCE [LARGE SCALE GENOMIC DNA]</scope>
    <source>
        <strain evidence="15">LMG 26383,CCUG 61248,R- 45681</strain>
    </source>
</reference>
<dbReference type="GO" id="GO:0065002">
    <property type="term" value="P:intracellular protein transmembrane transport"/>
    <property type="evidence" value="ECO:0007669"/>
    <property type="project" value="TreeGrafter"/>
</dbReference>
<evidence type="ECO:0000256" key="3">
    <source>
        <dbReference type="ARBA" id="ARBA00017876"/>
    </source>
</evidence>
<dbReference type="GO" id="GO:0015450">
    <property type="term" value="F:protein-transporting ATPase activity"/>
    <property type="evidence" value="ECO:0007669"/>
    <property type="project" value="UniProtKB-UniRule"/>
</dbReference>
<organism evidence="14 15">
    <name type="scientific">Bosea lupini</name>
    <dbReference type="NCBI Taxonomy" id="1036779"/>
    <lineage>
        <taxon>Bacteria</taxon>
        <taxon>Pseudomonadati</taxon>
        <taxon>Pseudomonadota</taxon>
        <taxon>Alphaproteobacteria</taxon>
        <taxon>Hyphomicrobiales</taxon>
        <taxon>Boseaceae</taxon>
        <taxon>Bosea</taxon>
    </lineage>
</organism>
<evidence type="ECO:0000256" key="6">
    <source>
        <dbReference type="ARBA" id="ARBA00022692"/>
    </source>
</evidence>
<comment type="similarity">
    <text evidence="2 12">Belongs to the SecG family.</text>
</comment>
<comment type="caution">
    <text evidence="12">Lacks conserved residue(s) required for the propagation of feature annotation.</text>
</comment>
<evidence type="ECO:0000256" key="1">
    <source>
        <dbReference type="ARBA" id="ARBA00004651"/>
    </source>
</evidence>
<evidence type="ECO:0000313" key="14">
    <source>
        <dbReference type="EMBL" id="SEK31346.1"/>
    </source>
</evidence>
<dbReference type="GO" id="GO:0043952">
    <property type="term" value="P:protein transport by the Sec complex"/>
    <property type="evidence" value="ECO:0007669"/>
    <property type="project" value="TreeGrafter"/>
</dbReference>
<dbReference type="NCBIfam" id="TIGR00810">
    <property type="entry name" value="secG"/>
    <property type="match status" value="1"/>
</dbReference>
<evidence type="ECO:0000313" key="15">
    <source>
        <dbReference type="Proteomes" id="UP000199664"/>
    </source>
</evidence>
<evidence type="ECO:0000256" key="4">
    <source>
        <dbReference type="ARBA" id="ARBA00022448"/>
    </source>
</evidence>
<evidence type="ECO:0000256" key="5">
    <source>
        <dbReference type="ARBA" id="ARBA00022475"/>
    </source>
</evidence>
<comment type="subcellular location">
    <subcellularLocation>
        <location evidence="1 12">Cell membrane</location>
        <topology evidence="1 12">Multi-pass membrane protein</topology>
    </subcellularLocation>
</comment>
<feature type="transmembrane region" description="Helical" evidence="12">
    <location>
        <begin position="51"/>
        <end position="75"/>
    </location>
</feature>
<dbReference type="EMBL" id="FOAN01000001">
    <property type="protein sequence ID" value="SEK31346.1"/>
    <property type="molecule type" value="Genomic_DNA"/>
</dbReference>
<keyword evidence="5 12" id="KW-1003">Cell membrane</keyword>
<dbReference type="RefSeq" id="WP_091828792.1">
    <property type="nucleotide sequence ID" value="NZ_FOAN01000001.1"/>
</dbReference>
<dbReference type="PANTHER" id="PTHR34182:SF1">
    <property type="entry name" value="PROTEIN-EXPORT MEMBRANE PROTEIN SECG"/>
    <property type="match status" value="1"/>
</dbReference>
<dbReference type="Pfam" id="PF03840">
    <property type="entry name" value="SecG"/>
    <property type="match status" value="1"/>
</dbReference>
<protein>
    <recommendedName>
        <fullName evidence="3 12">Protein-export membrane protein SecG</fullName>
    </recommendedName>
</protein>
<accession>A0A1H7FZ64</accession>
<dbReference type="Proteomes" id="UP000199664">
    <property type="component" value="Unassembled WGS sequence"/>
</dbReference>
<proteinExistence type="inferred from homology"/>
<sequence>MQNVLIVIHLLIVIALVGVVLLQRSEGGGLGMGSGGGGGVGGFMTGRGQANALTRATAILAGLFFITSIALAVMATHGRTQRSIIDGAPAPAGTTAPAAPSGPSAPNAGGVLDQLRQMQNQGGSQPPQPGTPTR</sequence>
<dbReference type="OrthoDB" id="7366942at2"/>